<protein>
    <submittedName>
        <fullName evidence="1">Uncharacterized protein</fullName>
    </submittedName>
</protein>
<sequence length="11" mass="1411">TRNKLIDLHWD</sequence>
<organism evidence="1 2">
    <name type="scientific">Castanea mollissima</name>
    <name type="common">Chinese chestnut</name>
    <dbReference type="NCBI Taxonomy" id="60419"/>
    <lineage>
        <taxon>Eukaryota</taxon>
        <taxon>Viridiplantae</taxon>
        <taxon>Streptophyta</taxon>
        <taxon>Embryophyta</taxon>
        <taxon>Tracheophyta</taxon>
        <taxon>Spermatophyta</taxon>
        <taxon>Magnoliopsida</taxon>
        <taxon>eudicotyledons</taxon>
        <taxon>Gunneridae</taxon>
        <taxon>Pentapetalae</taxon>
        <taxon>rosids</taxon>
        <taxon>fabids</taxon>
        <taxon>Fagales</taxon>
        <taxon>Fagaceae</taxon>
        <taxon>Castanea</taxon>
    </lineage>
</organism>
<evidence type="ECO:0000313" key="1">
    <source>
        <dbReference type="EMBL" id="KAF3949749.1"/>
    </source>
</evidence>
<gene>
    <name evidence="1" type="ORF">CMV_024413</name>
</gene>
<feature type="non-terminal residue" evidence="1">
    <location>
        <position position="1"/>
    </location>
</feature>
<reference evidence="1" key="1">
    <citation type="submission" date="2020-03" db="EMBL/GenBank/DDBJ databases">
        <title>Castanea mollissima Vanexum genome sequencing.</title>
        <authorList>
            <person name="Staton M."/>
        </authorList>
    </citation>
    <scope>NUCLEOTIDE SEQUENCE</scope>
    <source>
        <tissue evidence="1">Leaf</tissue>
    </source>
</reference>
<keyword evidence="2" id="KW-1185">Reference proteome</keyword>
<accession>A0A8J4QMT7</accession>
<evidence type="ECO:0000313" key="2">
    <source>
        <dbReference type="Proteomes" id="UP000737018"/>
    </source>
</evidence>
<name>A0A8J4QMT7_9ROSI</name>
<proteinExistence type="predicted"/>
<dbReference type="EMBL" id="JRKL02005890">
    <property type="protein sequence ID" value="KAF3949749.1"/>
    <property type="molecule type" value="Genomic_DNA"/>
</dbReference>
<dbReference type="Proteomes" id="UP000737018">
    <property type="component" value="Unassembled WGS sequence"/>
</dbReference>
<comment type="caution">
    <text evidence="1">The sequence shown here is derived from an EMBL/GenBank/DDBJ whole genome shotgun (WGS) entry which is preliminary data.</text>
</comment>